<gene>
    <name evidence="1" type="ORF">KOI35_45615</name>
</gene>
<dbReference type="PROSITE" id="PS00018">
    <property type="entry name" value="EF_HAND_1"/>
    <property type="match status" value="1"/>
</dbReference>
<keyword evidence="2" id="KW-1185">Reference proteome</keyword>
<reference evidence="1 2" key="1">
    <citation type="submission" date="2021-06" db="EMBL/GenBank/DDBJ databases">
        <title>Actinoplanes lichenicola sp. nov., and Actinoplanes ovalisporus sp. nov., isolated from lichen in Thailand.</title>
        <authorList>
            <person name="Saeng-In P."/>
            <person name="Kanchanasin P."/>
            <person name="Yuki M."/>
            <person name="Kudo T."/>
            <person name="Ohkuma M."/>
            <person name="Phongsopitanun W."/>
            <person name="Tanasupawat S."/>
        </authorList>
    </citation>
    <scope>NUCLEOTIDE SEQUENCE [LARGE SCALE GENOMIC DNA]</scope>
    <source>
        <strain evidence="1 2">NBRC 110975</strain>
    </source>
</reference>
<proteinExistence type="predicted"/>
<dbReference type="InterPro" id="IPR028974">
    <property type="entry name" value="TSP_type-3_rpt"/>
</dbReference>
<comment type="caution">
    <text evidence="1">The sequence shown here is derived from an EMBL/GenBank/DDBJ whole genome shotgun (WGS) entry which is preliminary data.</text>
</comment>
<sequence>MARNDGYEDLGAWSEFGSVSGMVASHTSETLDQAVETGFGSPSGGLDLDGLPDITLGAGVAQVADELAIDLSPPEGYANEVDADGDGTLDEATYQGRADGGVDIVVDLDGDGNADFIGTDLDLDNKVDYADYDKDGDGVFEKRMFDDDGDGFLDRAEWLHGGS</sequence>
<dbReference type="Proteomes" id="UP001519654">
    <property type="component" value="Unassembled WGS sequence"/>
</dbReference>
<accession>A0ABS5Z7B2</accession>
<protein>
    <recommendedName>
        <fullName evidence="3">EF-hand domain-containing protein</fullName>
    </recommendedName>
</protein>
<dbReference type="SUPFAM" id="SSF103647">
    <property type="entry name" value="TSP type-3 repeat"/>
    <property type="match status" value="1"/>
</dbReference>
<name>A0ABS5Z7B2_9ACTN</name>
<evidence type="ECO:0000313" key="2">
    <source>
        <dbReference type="Proteomes" id="UP001519654"/>
    </source>
</evidence>
<evidence type="ECO:0000313" key="1">
    <source>
        <dbReference type="EMBL" id="MBU2670803.1"/>
    </source>
</evidence>
<dbReference type="RefSeq" id="WP_215796047.1">
    <property type="nucleotide sequence ID" value="NZ_JAHKKG010000024.1"/>
</dbReference>
<dbReference type="InterPro" id="IPR018247">
    <property type="entry name" value="EF_Hand_1_Ca_BS"/>
</dbReference>
<organism evidence="1 2">
    <name type="scientific">Paractinoplanes bogorensis</name>
    <dbReference type="NCBI Taxonomy" id="1610840"/>
    <lineage>
        <taxon>Bacteria</taxon>
        <taxon>Bacillati</taxon>
        <taxon>Actinomycetota</taxon>
        <taxon>Actinomycetes</taxon>
        <taxon>Micromonosporales</taxon>
        <taxon>Micromonosporaceae</taxon>
        <taxon>Paractinoplanes</taxon>
    </lineage>
</organism>
<dbReference type="EMBL" id="JAHKKG010000024">
    <property type="protein sequence ID" value="MBU2670803.1"/>
    <property type="molecule type" value="Genomic_DNA"/>
</dbReference>
<evidence type="ECO:0008006" key="3">
    <source>
        <dbReference type="Google" id="ProtNLM"/>
    </source>
</evidence>